<evidence type="ECO:0000256" key="1">
    <source>
        <dbReference type="SAM" id="MobiDB-lite"/>
    </source>
</evidence>
<sequence>MTEFLEYPIKHTEDNLIFSKDGAVTAYFEIPGFGYDFLSNDEKFMPFINQLTFLQTQGHDLHLLSLPQSNNIEDITQDQKERMKLKAQEYQYDLLEDGLKYQDLLTDVLVKHNKATEKREYRNYIGVQLNRKLNRYKPGNAGTNFLASLREFFIGLNSPVNQAIGLEAADILLSEIEAYKDQAKAVEETLKRTYVVNRNRQIGDAVRPLSTIENLMIAELMYSATTSFRDVEPRYEFVTGETIKVAIEGKEEHAIRPNVKAYLDLQESYISEITPNTLEISKQVDDETETIYTRAFVLTKFAHNDNDFPGYEWPYKVQRSLSFPIMMSARLYHKDNQSVLKELSNTKLEFNDQKEQAHKARVQVDLQVAENERGVIKLEKYFQDTGYPSYVNSFTFRINADSKKELDARAAEFEDKMRTFGITVKVPFGEQPALFMEMLPGSKQINQDYKNETDPRMVAGMMFGASSSLGDNQGFYIGDTLQGKPVFIWPELASKAHEGVATAVNSISCLIAGATGFGKSVLMNLITFLSVLCGAYALIIDPKGDRKKWIDGLPFIAKKYVSVWELTDSEEHSGILDPFRTSPDTEKGRSVATNIFASLARTNVGEEKYSLLSKAFKYAASKEEPCVGEAIDYLRRLHASEESTMTAKKYEELDSLLSVLDTFMDEPYIKLLIGKPGDKHRSLSVDKPLQVLMIENLTLPKAEKDPEKYTPSERIGTAIMISITAFSQQFMMGGERTRHKVILSDEADVMDRNDTGRELNNFIVRRGRYYTTTLLKGAQNASDHGNDVANLGMKFCFALKKTDEAREMLDYFDLPQTNENIDRLKTLDRGTCLFQDIYGRTDVLKVNPVFKQILDSFDTSTSSEKEREFEKRKKEKMTVGS</sequence>
<dbReference type="PANTHER" id="PTHR30121:SF6">
    <property type="entry name" value="SLR6007 PROTEIN"/>
    <property type="match status" value="1"/>
</dbReference>
<name>A0A0D1KUF8_BACIU</name>
<dbReference type="EMBL" id="JXBC01000007">
    <property type="protein sequence ID" value="KIU09892.1"/>
    <property type="molecule type" value="Genomic_DNA"/>
</dbReference>
<organism evidence="2 3">
    <name type="scientific">Bacillus subtilis</name>
    <dbReference type="NCBI Taxonomy" id="1423"/>
    <lineage>
        <taxon>Bacteria</taxon>
        <taxon>Bacillati</taxon>
        <taxon>Bacillota</taxon>
        <taxon>Bacilli</taxon>
        <taxon>Bacillales</taxon>
        <taxon>Bacillaceae</taxon>
        <taxon>Bacillus</taxon>
    </lineage>
</organism>
<dbReference type="Gene3D" id="3.40.50.300">
    <property type="entry name" value="P-loop containing nucleotide triphosphate hydrolases"/>
    <property type="match status" value="2"/>
</dbReference>
<protein>
    <submittedName>
        <fullName evidence="2">Uncharacterized protein</fullName>
    </submittedName>
</protein>
<comment type="caution">
    <text evidence="2">The sequence shown here is derived from an EMBL/GenBank/DDBJ whole genome shotgun (WGS) entry which is preliminary data.</text>
</comment>
<feature type="compositionally biased region" description="Basic and acidic residues" evidence="1">
    <location>
        <begin position="863"/>
        <end position="872"/>
    </location>
</feature>
<dbReference type="InterPro" id="IPR027417">
    <property type="entry name" value="P-loop_NTPase"/>
</dbReference>
<dbReference type="AlphaFoldDB" id="A0A0D1KUF8"/>
<dbReference type="SUPFAM" id="SSF52540">
    <property type="entry name" value="P-loop containing nucleoside triphosphate hydrolases"/>
    <property type="match status" value="1"/>
</dbReference>
<evidence type="ECO:0000313" key="3">
    <source>
        <dbReference type="Proteomes" id="UP000032247"/>
    </source>
</evidence>
<gene>
    <name evidence="2" type="ORF">SC09_contig10orf00084</name>
</gene>
<dbReference type="PATRIC" id="fig|1423.173.peg.3746"/>
<dbReference type="InterPro" id="IPR051162">
    <property type="entry name" value="T4SS_component"/>
</dbReference>
<dbReference type="Pfam" id="PF12846">
    <property type="entry name" value="AAA_10"/>
    <property type="match status" value="1"/>
</dbReference>
<dbReference type="Proteomes" id="UP000032247">
    <property type="component" value="Unassembled WGS sequence"/>
</dbReference>
<proteinExistence type="predicted"/>
<dbReference type="PANTHER" id="PTHR30121">
    <property type="entry name" value="UNCHARACTERIZED PROTEIN YJGR-RELATED"/>
    <property type="match status" value="1"/>
</dbReference>
<reference evidence="2 3" key="1">
    <citation type="submission" date="2014-12" db="EMBL/GenBank/DDBJ databases">
        <title>Comparative genome analysis of Bacillus coagulans HM-08, Clostridium butyricum HM-68, Bacillus subtilis HM-66 and Bacillus licheniformis BL-09.</title>
        <authorList>
            <person name="Zhang H."/>
        </authorList>
    </citation>
    <scope>NUCLEOTIDE SEQUENCE [LARGE SCALE GENOMIC DNA]</scope>
    <source>
        <strain evidence="2 3">HM-66</strain>
    </source>
</reference>
<feature type="region of interest" description="Disordered" evidence="1">
    <location>
        <begin position="860"/>
        <end position="881"/>
    </location>
</feature>
<evidence type="ECO:0000313" key="2">
    <source>
        <dbReference type="EMBL" id="KIU09892.1"/>
    </source>
</evidence>
<accession>A0A0D1KUF8</accession>